<evidence type="ECO:0000313" key="3">
    <source>
        <dbReference type="EMBL" id="CAB5016219.1"/>
    </source>
</evidence>
<keyword evidence="1" id="KW-0472">Membrane</keyword>
<feature type="transmembrane region" description="Helical" evidence="1">
    <location>
        <begin position="290"/>
        <end position="312"/>
    </location>
</feature>
<evidence type="ECO:0000259" key="2">
    <source>
        <dbReference type="Pfam" id="PF02518"/>
    </source>
</evidence>
<proteinExistence type="predicted"/>
<feature type="domain" description="Histidine kinase/HSP90-like ATPase" evidence="2">
    <location>
        <begin position="501"/>
        <end position="548"/>
    </location>
</feature>
<evidence type="ECO:0000256" key="1">
    <source>
        <dbReference type="SAM" id="Phobius"/>
    </source>
</evidence>
<dbReference type="SUPFAM" id="SSF55874">
    <property type="entry name" value="ATPase domain of HSP90 chaperone/DNA topoisomerase II/histidine kinase"/>
    <property type="match status" value="1"/>
</dbReference>
<dbReference type="InterPro" id="IPR003594">
    <property type="entry name" value="HATPase_dom"/>
</dbReference>
<feature type="transmembrane region" description="Helical" evidence="1">
    <location>
        <begin position="89"/>
        <end position="108"/>
    </location>
</feature>
<feature type="transmembrane region" description="Helical" evidence="1">
    <location>
        <begin position="351"/>
        <end position="373"/>
    </location>
</feature>
<feature type="transmembrane region" description="Helical" evidence="1">
    <location>
        <begin position="56"/>
        <end position="77"/>
    </location>
</feature>
<protein>
    <submittedName>
        <fullName evidence="3">Unannotated protein</fullName>
    </submittedName>
</protein>
<reference evidence="3" key="1">
    <citation type="submission" date="2020-05" db="EMBL/GenBank/DDBJ databases">
        <authorList>
            <person name="Chiriac C."/>
            <person name="Salcher M."/>
            <person name="Ghai R."/>
            <person name="Kavagutti S V."/>
        </authorList>
    </citation>
    <scope>NUCLEOTIDE SEQUENCE</scope>
</reference>
<name>A0A6J7QII7_9ZZZZ</name>
<feature type="transmembrane region" description="Helical" evidence="1">
    <location>
        <begin position="319"/>
        <end position="339"/>
    </location>
</feature>
<sequence>MGRQEQSLGEGIRSHWALLGNRSSLSWQATLLFLPFGCIGPVFIDRARIGSSEVQGLLIALVGQLTVMACIAVASGAIHRVEPARSRPLLTAVAILIAMTARGLAIEWTSVAMGLSTTMEYSYRVGSSLPTMTGGYIVMALVVGAYERHRRLAASLAARRTELDLTHRSMQTQLHEVHRAVVAHVHQLVDPFLVAIDRLVKRIDHGSDAAPIADAMRKIADEQLRPLSQRLLNSASGVSPDDFKPVSGELPALPLPSHLHMHVLISPLAGLIVTILSFSQAMRLAADPAILLLPIISGLVPILVFAGARAVIGGWAPRLWLGIAVAGGIGVLGLVLSVTVEEALGLPVPEYVMYAAPLTGLLLGLSTATYAAVSYRRSETERELQGYIDALSTASSLLTQHLFIERRNLSYVIHGSLQSALYAGSMRLLANPLPSQELVAAIRRDIALAAQKLDAHAVVAVRLEQTLTELSRMWSGECEIRWTMSERAELLLAAAPVTEASVGEIAREFITNAIRHGKATTVMVRIVVEQGCVQVTCDDDGRGVSASASRGVGSRMLDELCIRWDRTRDGLHTSVTADVAIAHLLIQRQV</sequence>
<feature type="transmembrane region" description="Helical" evidence="1">
    <location>
        <begin position="128"/>
        <end position="146"/>
    </location>
</feature>
<organism evidence="3">
    <name type="scientific">freshwater metagenome</name>
    <dbReference type="NCBI Taxonomy" id="449393"/>
    <lineage>
        <taxon>unclassified sequences</taxon>
        <taxon>metagenomes</taxon>
        <taxon>ecological metagenomes</taxon>
    </lineage>
</organism>
<dbReference type="InterPro" id="IPR036890">
    <property type="entry name" value="HATPase_C_sf"/>
</dbReference>
<keyword evidence="1" id="KW-0812">Transmembrane</keyword>
<keyword evidence="1" id="KW-1133">Transmembrane helix</keyword>
<dbReference type="Pfam" id="PF02518">
    <property type="entry name" value="HATPase_c"/>
    <property type="match status" value="1"/>
</dbReference>
<feature type="transmembrane region" description="Helical" evidence="1">
    <location>
        <begin position="25"/>
        <end position="44"/>
    </location>
</feature>
<accession>A0A6J7QII7</accession>
<feature type="transmembrane region" description="Helical" evidence="1">
    <location>
        <begin position="259"/>
        <end position="278"/>
    </location>
</feature>
<gene>
    <name evidence="3" type="ORF">UFOPK4061_01134</name>
</gene>
<dbReference type="Gene3D" id="3.30.565.10">
    <property type="entry name" value="Histidine kinase-like ATPase, C-terminal domain"/>
    <property type="match status" value="1"/>
</dbReference>
<dbReference type="EMBL" id="CAFBPD010000199">
    <property type="protein sequence ID" value="CAB5016219.1"/>
    <property type="molecule type" value="Genomic_DNA"/>
</dbReference>
<dbReference type="AlphaFoldDB" id="A0A6J7QII7"/>